<name>A0A2P2P747_RHIMU</name>
<evidence type="ECO:0000313" key="1">
    <source>
        <dbReference type="EMBL" id="MBX50431.1"/>
    </source>
</evidence>
<accession>A0A2P2P747</accession>
<proteinExistence type="predicted"/>
<sequence>MNSRFSNLQVPLIPQKFQKTGEKENKHGVYLNNMAMLCMYKEN</sequence>
<dbReference type="AlphaFoldDB" id="A0A2P2P747"/>
<reference evidence="1" key="1">
    <citation type="submission" date="2018-02" db="EMBL/GenBank/DDBJ databases">
        <title>Rhizophora mucronata_Transcriptome.</title>
        <authorList>
            <person name="Meera S.P."/>
            <person name="Sreeshan A."/>
            <person name="Augustine A."/>
        </authorList>
    </citation>
    <scope>NUCLEOTIDE SEQUENCE</scope>
    <source>
        <tissue evidence="1">Leaf</tissue>
    </source>
</reference>
<organism evidence="1">
    <name type="scientific">Rhizophora mucronata</name>
    <name type="common">Asiatic mangrove</name>
    <dbReference type="NCBI Taxonomy" id="61149"/>
    <lineage>
        <taxon>Eukaryota</taxon>
        <taxon>Viridiplantae</taxon>
        <taxon>Streptophyta</taxon>
        <taxon>Embryophyta</taxon>
        <taxon>Tracheophyta</taxon>
        <taxon>Spermatophyta</taxon>
        <taxon>Magnoliopsida</taxon>
        <taxon>eudicotyledons</taxon>
        <taxon>Gunneridae</taxon>
        <taxon>Pentapetalae</taxon>
        <taxon>rosids</taxon>
        <taxon>fabids</taxon>
        <taxon>Malpighiales</taxon>
        <taxon>Rhizophoraceae</taxon>
        <taxon>Rhizophora</taxon>
    </lineage>
</organism>
<dbReference type="EMBL" id="GGEC01069947">
    <property type="protein sequence ID" value="MBX50431.1"/>
    <property type="molecule type" value="Transcribed_RNA"/>
</dbReference>
<protein>
    <submittedName>
        <fullName evidence="1">Uncharacterized protein</fullName>
    </submittedName>
</protein>